<gene>
    <name evidence="2" type="ORF">M7I_1123</name>
</gene>
<evidence type="ECO:0000256" key="1">
    <source>
        <dbReference type="SAM" id="MobiDB-lite"/>
    </source>
</evidence>
<sequence>MSALETAAPRETEGVGSDVPAGPEPEEIREGDGGVGGWRGEDGVDGGIGVIDRGAVLGGEFCEVVLVYQISEGEKGGGEEGEVLCKARRSRAKLLGRMDCGPAQVYTKPHASLHDEDLSGLQEQSPEFGLDI</sequence>
<proteinExistence type="predicted"/>
<feature type="region of interest" description="Disordered" evidence="1">
    <location>
        <begin position="1"/>
        <end position="41"/>
    </location>
</feature>
<name>H0EF84_GLAL7</name>
<reference evidence="2 3" key="1">
    <citation type="journal article" date="2012" name="Eukaryot. Cell">
        <title>Genome sequence of the fungus Glarea lozoyensis: the first genome sequence of a species from the Helotiaceae family.</title>
        <authorList>
            <person name="Youssar L."/>
            <person name="Gruening B.A."/>
            <person name="Erxleben A."/>
            <person name="Guenther S."/>
            <person name="Huettel W."/>
        </authorList>
    </citation>
    <scope>NUCLEOTIDE SEQUENCE [LARGE SCALE GENOMIC DNA]</scope>
    <source>
        <strain evidence="3">ATCC 74030 / MF5533</strain>
    </source>
</reference>
<accession>H0EF84</accession>
<evidence type="ECO:0000313" key="2">
    <source>
        <dbReference type="EMBL" id="EHL02786.1"/>
    </source>
</evidence>
<protein>
    <submittedName>
        <fullName evidence="2">Uncharacterized protein</fullName>
    </submittedName>
</protein>
<feature type="region of interest" description="Disordered" evidence="1">
    <location>
        <begin position="111"/>
        <end position="132"/>
    </location>
</feature>
<dbReference type="InParanoid" id="H0EF84"/>
<dbReference type="Proteomes" id="UP000005446">
    <property type="component" value="Unassembled WGS sequence"/>
</dbReference>
<dbReference type="AlphaFoldDB" id="H0EF84"/>
<organism evidence="2 3">
    <name type="scientific">Glarea lozoyensis (strain ATCC 74030 / MF5533)</name>
    <dbReference type="NCBI Taxonomy" id="1104152"/>
    <lineage>
        <taxon>Eukaryota</taxon>
        <taxon>Fungi</taxon>
        <taxon>Dikarya</taxon>
        <taxon>Ascomycota</taxon>
        <taxon>Pezizomycotina</taxon>
        <taxon>Leotiomycetes</taxon>
        <taxon>Helotiales</taxon>
        <taxon>Helotiaceae</taxon>
        <taxon>Glarea</taxon>
    </lineage>
</organism>
<dbReference type="EMBL" id="AGUE01000019">
    <property type="protein sequence ID" value="EHL02786.1"/>
    <property type="molecule type" value="Genomic_DNA"/>
</dbReference>
<dbReference type="HOGENOM" id="CLU_1917268_0_0_1"/>
<comment type="caution">
    <text evidence="2">The sequence shown here is derived from an EMBL/GenBank/DDBJ whole genome shotgun (WGS) entry which is preliminary data.</text>
</comment>
<evidence type="ECO:0000313" key="3">
    <source>
        <dbReference type="Proteomes" id="UP000005446"/>
    </source>
</evidence>
<keyword evidence="3" id="KW-1185">Reference proteome</keyword>